<gene>
    <name evidence="7" type="ORF">BST99_06370</name>
</gene>
<keyword evidence="5 6" id="KW-0472">Membrane</keyword>
<sequence length="444" mass="48074">MKKFPNAMVIILVAIAVAWVMTFLISQGTYEREVDSITGITSVVADSYELNEAPHLSAFDVLLAVPKGIAGRADLIVLIFILGGCFYLIEQTGTLNQGLNQVIVLLKGKESLALVVISLFFISGGMTINLYEEIIAMTPVLLIFGRNIGYNNAAIVMSSMGSAVVGAAFSPFNPFAVIIAQKEASLELLSGYEFRLIVMIIAALAWILFVLYYANKNRTERTQQELQVEQLTGRNKLILGLLVLTLGGVAYGLIAMDWGFNEMSACFFLLALVSGLIARFGFNKTTEVYVDGIKEMVYAAMIIGLANSITIVLKEGGIIDSIIYGLFEPLKLVPPSVSAVLMMFSHSLLHIPVASNSGQAILTMPILSPLSDLIGLSRQTTVLAYQYGGAMMDMVAPTAGPMMAIIALAKIKYVDWLKIVAKPFILMFIIAIAAILISIQIGYN</sequence>
<dbReference type="OrthoDB" id="255482at2"/>
<organism evidence="7 8">
    <name type="scientific">Aureicoccus marinus</name>
    <dbReference type="NCBI Taxonomy" id="754435"/>
    <lineage>
        <taxon>Bacteria</taxon>
        <taxon>Pseudomonadati</taxon>
        <taxon>Bacteroidota</taxon>
        <taxon>Flavobacteriia</taxon>
        <taxon>Flavobacteriales</taxon>
        <taxon>Flavobacteriaceae</taxon>
        <taxon>Aureicoccus</taxon>
    </lineage>
</organism>
<evidence type="ECO:0000256" key="4">
    <source>
        <dbReference type="ARBA" id="ARBA00022989"/>
    </source>
</evidence>
<comment type="caution">
    <text evidence="7">The sequence shown here is derived from an EMBL/GenBank/DDBJ whole genome shotgun (WGS) entry which is preliminary data.</text>
</comment>
<keyword evidence="4 6" id="KW-1133">Transmembrane helix</keyword>
<reference evidence="8" key="1">
    <citation type="submission" date="2016-11" db="EMBL/GenBank/DDBJ databases">
        <title>Trade-off between light-utilization and light-protection in marine flavobacteria.</title>
        <authorList>
            <person name="Kumagai Y."/>
            <person name="Yoshizawa S."/>
            <person name="Kogure K."/>
        </authorList>
    </citation>
    <scope>NUCLEOTIDE SEQUENCE [LARGE SCALE GENOMIC DNA]</scope>
    <source>
        <strain evidence="8">SG-18</strain>
    </source>
</reference>
<feature type="transmembrane region" description="Helical" evidence="6">
    <location>
        <begin position="293"/>
        <end position="313"/>
    </location>
</feature>
<comment type="subcellular location">
    <subcellularLocation>
        <location evidence="1">Cell membrane</location>
        <topology evidence="1">Multi-pass membrane protein</topology>
    </subcellularLocation>
</comment>
<evidence type="ECO:0000256" key="5">
    <source>
        <dbReference type="ARBA" id="ARBA00023136"/>
    </source>
</evidence>
<keyword evidence="3 6" id="KW-0812">Transmembrane</keyword>
<name>A0A2S7T7B0_9FLAO</name>
<feature type="transmembrane region" description="Helical" evidence="6">
    <location>
        <begin position="235"/>
        <end position="254"/>
    </location>
</feature>
<dbReference type="InterPro" id="IPR018385">
    <property type="entry name" value="C4_dicarb_anaerob_car-like"/>
</dbReference>
<evidence type="ECO:0000313" key="7">
    <source>
        <dbReference type="EMBL" id="PQJ15407.1"/>
    </source>
</evidence>
<dbReference type="Pfam" id="PF03606">
    <property type="entry name" value="DcuC"/>
    <property type="match status" value="1"/>
</dbReference>
<feature type="transmembrane region" description="Helical" evidence="6">
    <location>
        <begin position="333"/>
        <end position="354"/>
    </location>
</feature>
<dbReference type="InterPro" id="IPR051679">
    <property type="entry name" value="DASS-Related_Transporters"/>
</dbReference>
<feature type="transmembrane region" description="Helical" evidence="6">
    <location>
        <begin position="6"/>
        <end position="25"/>
    </location>
</feature>
<accession>A0A2S7T7B0</accession>
<feature type="transmembrane region" description="Helical" evidence="6">
    <location>
        <begin position="152"/>
        <end position="172"/>
    </location>
</feature>
<feature type="transmembrane region" description="Helical" evidence="6">
    <location>
        <begin position="260"/>
        <end position="281"/>
    </location>
</feature>
<dbReference type="PANTHER" id="PTHR43652:SF2">
    <property type="entry name" value="BASIC AMINO ACID ANTIPORTER YFCC-RELATED"/>
    <property type="match status" value="1"/>
</dbReference>
<feature type="transmembrane region" description="Helical" evidence="6">
    <location>
        <begin position="112"/>
        <end position="131"/>
    </location>
</feature>
<keyword evidence="8" id="KW-1185">Reference proteome</keyword>
<evidence type="ECO:0000256" key="3">
    <source>
        <dbReference type="ARBA" id="ARBA00022692"/>
    </source>
</evidence>
<protein>
    <recommendedName>
        <fullName evidence="9">YfcC family protein</fullName>
    </recommendedName>
</protein>
<feature type="transmembrane region" description="Helical" evidence="6">
    <location>
        <begin position="192"/>
        <end position="214"/>
    </location>
</feature>
<feature type="transmembrane region" description="Helical" evidence="6">
    <location>
        <begin position="69"/>
        <end position="89"/>
    </location>
</feature>
<feature type="transmembrane region" description="Helical" evidence="6">
    <location>
        <begin position="423"/>
        <end position="443"/>
    </location>
</feature>
<evidence type="ECO:0008006" key="9">
    <source>
        <dbReference type="Google" id="ProtNLM"/>
    </source>
</evidence>
<evidence type="ECO:0000256" key="2">
    <source>
        <dbReference type="ARBA" id="ARBA00022475"/>
    </source>
</evidence>
<proteinExistence type="predicted"/>
<evidence type="ECO:0000256" key="1">
    <source>
        <dbReference type="ARBA" id="ARBA00004651"/>
    </source>
</evidence>
<dbReference type="AlphaFoldDB" id="A0A2S7T7B0"/>
<dbReference type="Proteomes" id="UP000239366">
    <property type="component" value="Unassembled WGS sequence"/>
</dbReference>
<dbReference type="GO" id="GO:0005886">
    <property type="term" value="C:plasma membrane"/>
    <property type="evidence" value="ECO:0007669"/>
    <property type="project" value="UniProtKB-SubCell"/>
</dbReference>
<evidence type="ECO:0000313" key="8">
    <source>
        <dbReference type="Proteomes" id="UP000239366"/>
    </source>
</evidence>
<dbReference type="EMBL" id="MQVX01000001">
    <property type="protein sequence ID" value="PQJ15407.1"/>
    <property type="molecule type" value="Genomic_DNA"/>
</dbReference>
<dbReference type="RefSeq" id="WP_105001057.1">
    <property type="nucleotide sequence ID" value="NZ_MQVX01000001.1"/>
</dbReference>
<keyword evidence="2" id="KW-1003">Cell membrane</keyword>
<dbReference type="PANTHER" id="PTHR43652">
    <property type="entry name" value="BASIC AMINO ACID ANTIPORTER YFCC-RELATED"/>
    <property type="match status" value="1"/>
</dbReference>
<evidence type="ECO:0000256" key="6">
    <source>
        <dbReference type="SAM" id="Phobius"/>
    </source>
</evidence>
<feature type="transmembrane region" description="Helical" evidence="6">
    <location>
        <begin position="394"/>
        <end position="411"/>
    </location>
</feature>